<protein>
    <recommendedName>
        <fullName evidence="3">DUF1828 domain-containing protein</fullName>
    </recommendedName>
</protein>
<dbReference type="Proteomes" id="UP000070620">
    <property type="component" value="Unassembled WGS sequence"/>
</dbReference>
<comment type="caution">
    <text evidence="1">The sequence shown here is derived from an EMBL/GenBank/DDBJ whole genome shotgun (WGS) entry which is preliminary data.</text>
</comment>
<gene>
    <name evidence="1" type="ORF">AWW66_09490</name>
</gene>
<sequence>MRREMIVDAATVIGAVLRAMNDDTVVHPYGDGLLVDLPLTYGDGDGVRVLVEPMGTGYRITDRAAAATLLTMAGVNLVAGRAAEAFAEIMAGGGLNGVNAAPGEIATFGAAEELGRLILDVAQASLRTDQLRWLAPRQAGMRFVDRVADRVTVWAGRSRELQRDAPMPLASGRTRPVTLRVTNDGKAAYVQAVSLRDPDQAAEHCYHVFGLSKIAKESRVAALDGSAQDWSPAIVAELRTVSDVEFFDDPLSLERQLDKVVPPPQAALRP</sequence>
<organism evidence="1 2">
    <name type="scientific">Micromonospora rosaria</name>
    <dbReference type="NCBI Taxonomy" id="47874"/>
    <lineage>
        <taxon>Bacteria</taxon>
        <taxon>Bacillati</taxon>
        <taxon>Actinomycetota</taxon>
        <taxon>Actinomycetes</taxon>
        <taxon>Micromonosporales</taxon>
        <taxon>Micromonosporaceae</taxon>
        <taxon>Micromonospora</taxon>
    </lineage>
</organism>
<evidence type="ECO:0000313" key="2">
    <source>
        <dbReference type="Proteomes" id="UP000070620"/>
    </source>
</evidence>
<dbReference type="AlphaFoldDB" id="A0A136PVD9"/>
<keyword evidence="2" id="KW-1185">Reference proteome</keyword>
<evidence type="ECO:0008006" key="3">
    <source>
        <dbReference type="Google" id="ProtNLM"/>
    </source>
</evidence>
<reference evidence="1 2" key="1">
    <citation type="submission" date="2016-01" db="EMBL/GenBank/DDBJ databases">
        <title>Whole genome sequence and analysis of Micromonospora rosaria DSM 803, which can produce antibacterial substance rosamicin.</title>
        <authorList>
            <person name="Yang H."/>
            <person name="He X."/>
            <person name="Zhu D."/>
        </authorList>
    </citation>
    <scope>NUCLEOTIDE SEQUENCE [LARGE SCALE GENOMIC DNA]</scope>
    <source>
        <strain evidence="1 2">DSM 803</strain>
    </source>
</reference>
<accession>A0A136PVD9</accession>
<proteinExistence type="predicted"/>
<evidence type="ECO:0000313" key="1">
    <source>
        <dbReference type="EMBL" id="KXK62254.1"/>
    </source>
</evidence>
<dbReference type="EMBL" id="LRQV01000023">
    <property type="protein sequence ID" value="KXK62254.1"/>
    <property type="molecule type" value="Genomic_DNA"/>
</dbReference>
<name>A0A136PVD9_9ACTN</name>